<dbReference type="Gene3D" id="3.40.50.1000">
    <property type="entry name" value="HAD superfamily/HAD-like"/>
    <property type="match status" value="1"/>
</dbReference>
<dbReference type="AlphaFoldDB" id="A0A257SK27"/>
<evidence type="ECO:0000256" key="6">
    <source>
        <dbReference type="ARBA" id="ARBA00023136"/>
    </source>
</evidence>
<evidence type="ECO:0000256" key="1">
    <source>
        <dbReference type="ARBA" id="ARBA00004141"/>
    </source>
</evidence>
<dbReference type="InterPro" id="IPR023299">
    <property type="entry name" value="ATPase_P-typ_cyto_dom_N"/>
</dbReference>
<evidence type="ECO:0000256" key="5">
    <source>
        <dbReference type="ARBA" id="ARBA00022989"/>
    </source>
</evidence>
<sequence length="466" mass="50504">ITLSTADVGLSDESVENLRAQYGYNEVPEHRESLLLLFLKNFWGPLPWALEVTILITFLVGKGTEAIAIILLFFVNAGINIYQRQSAEAALAALRKKIQISARAKRNGAWVTLPVRELVPKDVVHLQTGDIVPADAIMTEGSLSIDFSTLTGESLPKEVTVHEEIFSGGIIRRGEATATVEHIGAATRFGRTTELLETSHAPTHMEQVIFSVIKYFFFVNLALVVIIIIFGTFVHAPSEQILNFVIVLLLMSVPVAFPAMFAVAQSYGALELGEKEGVKVLVRRLAAVQDGAMMDVLCSDKTGTLTTNHLDVSEVTRYGAATEERVLALAGLCSNEADSSSIDDAIFERIVKEKIALPTRTHFEPFDAASKRTRATFVDNDGVSGQVDMGLPEALLTADVAYAAPALEDVSRFAEKGSRVLALVSGGEGSRRCEGLIALSDPVRPDAAQLIQELAATRDTDHHDYG</sequence>
<dbReference type="SUPFAM" id="SSF81653">
    <property type="entry name" value="Calcium ATPase, transduction domain A"/>
    <property type="match status" value="1"/>
</dbReference>
<dbReference type="EMBL" id="NCBC01000677">
    <property type="protein sequence ID" value="OYV73593.1"/>
    <property type="molecule type" value="Genomic_DNA"/>
</dbReference>
<keyword evidence="5 7" id="KW-1133">Transmembrane helix</keyword>
<evidence type="ECO:0000313" key="10">
    <source>
        <dbReference type="Proteomes" id="UP000216779"/>
    </source>
</evidence>
<reference evidence="9 10" key="1">
    <citation type="submission" date="2017-03" db="EMBL/GenBank/DDBJ databases">
        <title>Lifting the veil on microbial sulfur biogeochemistry in mining wastewaters.</title>
        <authorList>
            <person name="Kantor R.S."/>
            <person name="Colenbrander Nelson T."/>
            <person name="Marshall S."/>
            <person name="Bennett D."/>
            <person name="Apte S."/>
            <person name="Camacho D."/>
            <person name="Thomas B.C."/>
            <person name="Warren L.A."/>
            <person name="Banfield J.F."/>
        </authorList>
    </citation>
    <scope>NUCLEOTIDE SEQUENCE [LARGE SCALE GENOMIC DNA]</scope>
    <source>
        <strain evidence="9">21-59-9</strain>
    </source>
</reference>
<proteinExistence type="predicted"/>
<evidence type="ECO:0000256" key="4">
    <source>
        <dbReference type="ARBA" id="ARBA00022840"/>
    </source>
</evidence>
<dbReference type="GO" id="GO:0016020">
    <property type="term" value="C:membrane"/>
    <property type="evidence" value="ECO:0007669"/>
    <property type="project" value="UniProtKB-SubCell"/>
</dbReference>
<dbReference type="InterPro" id="IPR023298">
    <property type="entry name" value="ATPase_P-typ_TM_dom_sf"/>
</dbReference>
<dbReference type="InterPro" id="IPR036412">
    <property type="entry name" value="HAD-like_sf"/>
</dbReference>
<dbReference type="InterPro" id="IPR004014">
    <property type="entry name" value="ATPase_P-typ_cation-transptr_N"/>
</dbReference>
<dbReference type="GO" id="GO:0016887">
    <property type="term" value="F:ATP hydrolysis activity"/>
    <property type="evidence" value="ECO:0007669"/>
    <property type="project" value="InterPro"/>
</dbReference>
<dbReference type="Pfam" id="PF00690">
    <property type="entry name" value="Cation_ATPase_N"/>
    <property type="match status" value="1"/>
</dbReference>
<dbReference type="PROSITE" id="PS00154">
    <property type="entry name" value="ATPASE_E1_E2"/>
    <property type="match status" value="1"/>
</dbReference>
<keyword evidence="2 7" id="KW-0812">Transmembrane</keyword>
<dbReference type="GO" id="GO:0015662">
    <property type="term" value="F:P-type ion transporter activity"/>
    <property type="evidence" value="ECO:0007669"/>
    <property type="project" value="UniProtKB-ARBA"/>
</dbReference>
<name>A0A257SK27_9PROT</name>
<feature type="transmembrane region" description="Helical" evidence="7">
    <location>
        <begin position="241"/>
        <end position="264"/>
    </location>
</feature>
<dbReference type="Gene3D" id="3.40.1110.10">
    <property type="entry name" value="Calcium-transporting ATPase, cytoplasmic domain N"/>
    <property type="match status" value="1"/>
</dbReference>
<feature type="transmembrane region" description="Helical" evidence="7">
    <location>
        <begin position="48"/>
        <end position="75"/>
    </location>
</feature>
<dbReference type="InterPro" id="IPR008250">
    <property type="entry name" value="ATPase_P-typ_transduc_dom_A_sf"/>
</dbReference>
<keyword evidence="6 7" id="KW-0472">Membrane</keyword>
<feature type="non-terminal residue" evidence="9">
    <location>
        <position position="1"/>
    </location>
</feature>
<keyword evidence="4" id="KW-0067">ATP-binding</keyword>
<evidence type="ECO:0000256" key="3">
    <source>
        <dbReference type="ARBA" id="ARBA00022741"/>
    </source>
</evidence>
<dbReference type="SMART" id="SM00831">
    <property type="entry name" value="Cation_ATPase_N"/>
    <property type="match status" value="1"/>
</dbReference>
<evidence type="ECO:0000256" key="2">
    <source>
        <dbReference type="ARBA" id="ARBA00022692"/>
    </source>
</evidence>
<dbReference type="InterPro" id="IPR023214">
    <property type="entry name" value="HAD_sf"/>
</dbReference>
<dbReference type="SUPFAM" id="SSF56784">
    <property type="entry name" value="HAD-like"/>
    <property type="match status" value="1"/>
</dbReference>
<feature type="transmembrane region" description="Helical" evidence="7">
    <location>
        <begin position="215"/>
        <end position="235"/>
    </location>
</feature>
<comment type="caution">
    <text evidence="9">The sequence shown here is derived from an EMBL/GenBank/DDBJ whole genome shotgun (WGS) entry which is preliminary data.</text>
</comment>
<dbReference type="Gene3D" id="2.70.150.10">
    <property type="entry name" value="Calcium-transporting ATPase, cytoplasmic transduction domain A"/>
    <property type="match status" value="1"/>
</dbReference>
<feature type="domain" description="Cation-transporting P-type ATPase N-terminal" evidence="8">
    <location>
        <begin position="2"/>
        <end position="62"/>
    </location>
</feature>
<evidence type="ECO:0000313" key="9">
    <source>
        <dbReference type="EMBL" id="OYV73593.1"/>
    </source>
</evidence>
<dbReference type="InterPro" id="IPR059000">
    <property type="entry name" value="ATPase_P-type_domA"/>
</dbReference>
<dbReference type="PANTHER" id="PTHR42861">
    <property type="entry name" value="CALCIUM-TRANSPORTING ATPASE"/>
    <property type="match status" value="1"/>
</dbReference>
<dbReference type="Proteomes" id="UP000216779">
    <property type="component" value="Unassembled WGS sequence"/>
</dbReference>
<protein>
    <recommendedName>
        <fullName evidence="8">Cation-transporting P-type ATPase N-terminal domain-containing protein</fullName>
    </recommendedName>
</protein>
<dbReference type="PRINTS" id="PR00119">
    <property type="entry name" value="CATATPASE"/>
</dbReference>
<accession>A0A257SK27</accession>
<evidence type="ECO:0000256" key="7">
    <source>
        <dbReference type="SAM" id="Phobius"/>
    </source>
</evidence>
<dbReference type="GO" id="GO:0005524">
    <property type="term" value="F:ATP binding"/>
    <property type="evidence" value="ECO:0007669"/>
    <property type="project" value="UniProtKB-KW"/>
</dbReference>
<dbReference type="Pfam" id="PF00122">
    <property type="entry name" value="E1-E2_ATPase"/>
    <property type="match status" value="1"/>
</dbReference>
<dbReference type="Gene3D" id="1.20.1110.10">
    <property type="entry name" value="Calcium-transporting ATPase, transmembrane domain"/>
    <property type="match status" value="1"/>
</dbReference>
<keyword evidence="3" id="KW-0547">Nucleotide-binding</keyword>
<dbReference type="InterPro" id="IPR001757">
    <property type="entry name" value="P_typ_ATPase"/>
</dbReference>
<organism evidence="9 10">
    <name type="scientific">Acidithiobacillus ferrivorans</name>
    <dbReference type="NCBI Taxonomy" id="160808"/>
    <lineage>
        <taxon>Bacteria</taxon>
        <taxon>Pseudomonadati</taxon>
        <taxon>Pseudomonadota</taxon>
        <taxon>Acidithiobacillia</taxon>
        <taxon>Acidithiobacillales</taxon>
        <taxon>Acidithiobacillaceae</taxon>
        <taxon>Acidithiobacillus</taxon>
    </lineage>
</organism>
<comment type="subcellular location">
    <subcellularLocation>
        <location evidence="1">Membrane</location>
        <topology evidence="1">Multi-pass membrane protein</topology>
    </subcellularLocation>
</comment>
<dbReference type="SUPFAM" id="SSF81660">
    <property type="entry name" value="Metal cation-transporting ATPase, ATP-binding domain N"/>
    <property type="match status" value="1"/>
</dbReference>
<gene>
    <name evidence="9" type="ORF">B7Z70_13085</name>
</gene>
<dbReference type="InterPro" id="IPR018303">
    <property type="entry name" value="ATPase_P-typ_P_site"/>
</dbReference>
<dbReference type="NCBIfam" id="TIGR01494">
    <property type="entry name" value="ATPase_P-type"/>
    <property type="match status" value="1"/>
</dbReference>
<evidence type="ECO:0000259" key="8">
    <source>
        <dbReference type="SMART" id="SM00831"/>
    </source>
</evidence>
<dbReference type="SUPFAM" id="SSF81665">
    <property type="entry name" value="Calcium ATPase, transmembrane domain M"/>
    <property type="match status" value="1"/>
</dbReference>